<keyword evidence="2" id="KW-0489">Methyltransferase</keyword>
<name>A0AAW1I5M8_SAPOF</name>
<accession>A0AAW1I5M8</accession>
<evidence type="ECO:0000256" key="1">
    <source>
        <dbReference type="ARBA" id="ARBA00010815"/>
    </source>
</evidence>
<comment type="caution">
    <text evidence="4">The sequence shown here is derived from an EMBL/GenBank/DDBJ whole genome shotgun (WGS) entry which is preliminary data.</text>
</comment>
<dbReference type="InterPro" id="IPR029063">
    <property type="entry name" value="SAM-dependent_MTases_sf"/>
</dbReference>
<dbReference type="PANTHER" id="PTHR43832:SF1">
    <property type="entry name" value="S-ADENOSYL-L-METHIONINE-DEPENDENT METHYLTRANSFERASES SUPERFAMILY PROTEIN"/>
    <property type="match status" value="1"/>
</dbReference>
<dbReference type="GO" id="GO:0032259">
    <property type="term" value="P:methylation"/>
    <property type="evidence" value="ECO:0007669"/>
    <property type="project" value="UniProtKB-KW"/>
</dbReference>
<protein>
    <recommendedName>
        <fullName evidence="6">Coclaurine N-methyltransferase</fullName>
    </recommendedName>
</protein>
<gene>
    <name evidence="4" type="ORF">RND81_10G173300</name>
</gene>
<keyword evidence="5" id="KW-1185">Reference proteome</keyword>
<evidence type="ECO:0000313" key="4">
    <source>
        <dbReference type="EMBL" id="KAK9683898.1"/>
    </source>
</evidence>
<evidence type="ECO:0000256" key="3">
    <source>
        <dbReference type="ARBA" id="ARBA00022691"/>
    </source>
</evidence>
<comment type="similarity">
    <text evidence="1">Belongs to the CFA/CMAS family.</text>
</comment>
<sequence length="354" mass="40758">MEGLMQVTYDAAVKLMLSTLERNALPDALTRRLTRLLLSARRCACYRPSPDAQLSDLLHFVRSLKEMPIAIQTDKAKEKYELPTSFFKLILGPHLKYSCCYFPDKNTSLDEAEKAMLELYCERSELKDGNTVLDVGCGWGSLCLYIAKKYSGCRVTGVVNSAAQKAHVDEQCRELELQNVEIIIADISTFEMKESFDRIFSIGMFEHMKNYGDLLKKISEWMKPDGLLFIQHFCHKAAAYHYEDANEDDRIPRYFFAGGTMPAANILLYFQEDVSVASQWLVNGKHYARTSEEWLKRMDGNKDLIKPIMETAYGKNSAVKWTAYWRTFFIAVAEQFGYSNGEEWMVVQFLFKKK</sequence>
<keyword evidence="2" id="KW-0808">Transferase</keyword>
<reference evidence="4" key="1">
    <citation type="submission" date="2024-03" db="EMBL/GenBank/DDBJ databases">
        <title>WGS assembly of Saponaria officinalis var. Norfolk2.</title>
        <authorList>
            <person name="Jenkins J."/>
            <person name="Shu S."/>
            <person name="Grimwood J."/>
            <person name="Barry K."/>
            <person name="Goodstein D."/>
            <person name="Schmutz J."/>
            <person name="Leebens-Mack J."/>
            <person name="Osbourn A."/>
        </authorList>
    </citation>
    <scope>NUCLEOTIDE SEQUENCE [LARGE SCALE GENOMIC DNA]</scope>
    <source>
        <strain evidence="4">JIC</strain>
    </source>
</reference>
<dbReference type="Proteomes" id="UP001443914">
    <property type="component" value="Unassembled WGS sequence"/>
</dbReference>
<evidence type="ECO:0000313" key="5">
    <source>
        <dbReference type="Proteomes" id="UP001443914"/>
    </source>
</evidence>
<dbReference type="SUPFAM" id="SSF53335">
    <property type="entry name" value="S-adenosyl-L-methionine-dependent methyltransferases"/>
    <property type="match status" value="1"/>
</dbReference>
<dbReference type="Pfam" id="PF02353">
    <property type="entry name" value="CMAS"/>
    <property type="match status" value="1"/>
</dbReference>
<evidence type="ECO:0000256" key="2">
    <source>
        <dbReference type="ARBA" id="ARBA00022603"/>
    </source>
</evidence>
<dbReference type="Gene3D" id="3.40.50.150">
    <property type="entry name" value="Vaccinia Virus protein VP39"/>
    <property type="match status" value="1"/>
</dbReference>
<dbReference type="PANTHER" id="PTHR43832">
    <property type="match status" value="1"/>
</dbReference>
<dbReference type="AlphaFoldDB" id="A0AAW1I5M8"/>
<dbReference type="GO" id="GO:0008168">
    <property type="term" value="F:methyltransferase activity"/>
    <property type="evidence" value="ECO:0007669"/>
    <property type="project" value="UniProtKB-KW"/>
</dbReference>
<dbReference type="EMBL" id="JBDFQZ010000010">
    <property type="protein sequence ID" value="KAK9683898.1"/>
    <property type="molecule type" value="Genomic_DNA"/>
</dbReference>
<dbReference type="FunFam" id="3.40.50.150:FF:000554">
    <property type="entry name" value="Cation-transporting ATPase"/>
    <property type="match status" value="1"/>
</dbReference>
<dbReference type="CDD" id="cd02440">
    <property type="entry name" value="AdoMet_MTases"/>
    <property type="match status" value="1"/>
</dbReference>
<evidence type="ECO:0008006" key="6">
    <source>
        <dbReference type="Google" id="ProtNLM"/>
    </source>
</evidence>
<proteinExistence type="inferred from homology"/>
<keyword evidence="3" id="KW-0949">S-adenosyl-L-methionine</keyword>
<organism evidence="4 5">
    <name type="scientific">Saponaria officinalis</name>
    <name type="common">Common soapwort</name>
    <name type="synonym">Lychnis saponaria</name>
    <dbReference type="NCBI Taxonomy" id="3572"/>
    <lineage>
        <taxon>Eukaryota</taxon>
        <taxon>Viridiplantae</taxon>
        <taxon>Streptophyta</taxon>
        <taxon>Embryophyta</taxon>
        <taxon>Tracheophyta</taxon>
        <taxon>Spermatophyta</taxon>
        <taxon>Magnoliopsida</taxon>
        <taxon>eudicotyledons</taxon>
        <taxon>Gunneridae</taxon>
        <taxon>Pentapetalae</taxon>
        <taxon>Caryophyllales</taxon>
        <taxon>Caryophyllaceae</taxon>
        <taxon>Caryophylleae</taxon>
        <taxon>Saponaria</taxon>
    </lineage>
</organism>